<dbReference type="InterPro" id="IPR002489">
    <property type="entry name" value="Glu_synth_asu_C"/>
</dbReference>
<evidence type="ECO:0000259" key="1">
    <source>
        <dbReference type="Pfam" id="PF01493"/>
    </source>
</evidence>
<name>A0A8W7P1S2_ANOCL</name>
<dbReference type="Pfam" id="PF01493">
    <property type="entry name" value="GXGXG"/>
    <property type="match status" value="1"/>
</dbReference>
<organism evidence="2">
    <name type="scientific">Anopheles coluzzii</name>
    <name type="common">African malaria mosquito</name>
    <dbReference type="NCBI Taxonomy" id="1518534"/>
    <lineage>
        <taxon>Eukaryota</taxon>
        <taxon>Metazoa</taxon>
        <taxon>Ecdysozoa</taxon>
        <taxon>Arthropoda</taxon>
        <taxon>Hexapoda</taxon>
        <taxon>Insecta</taxon>
        <taxon>Pterygota</taxon>
        <taxon>Neoptera</taxon>
        <taxon>Endopterygota</taxon>
        <taxon>Diptera</taxon>
        <taxon>Nematocera</taxon>
        <taxon>Culicoidea</taxon>
        <taxon>Culicidae</taxon>
        <taxon>Anophelinae</taxon>
        <taxon>Anopheles</taxon>
    </lineage>
</organism>
<dbReference type="Gene3D" id="2.160.20.60">
    <property type="entry name" value="Glutamate synthase, alpha subunit, C-terminal domain"/>
    <property type="match status" value="1"/>
</dbReference>
<dbReference type="EnsemblMetazoa" id="ACOM023252-RA">
    <property type="protein sequence ID" value="ACOM023252-PA.1"/>
    <property type="gene ID" value="ACOM023252"/>
</dbReference>
<dbReference type="InterPro" id="IPR051394">
    <property type="entry name" value="Glutamate_Synthase"/>
</dbReference>
<proteinExistence type="predicted"/>
<evidence type="ECO:0000313" key="2">
    <source>
        <dbReference type="EnsemblMetazoa" id="ACOM023252-PA.1"/>
    </source>
</evidence>
<dbReference type="Proteomes" id="UP000075882">
    <property type="component" value="Unassembled WGS sequence"/>
</dbReference>
<dbReference type="VEuPathDB" id="VectorBase:ACON2_039569"/>
<feature type="domain" description="Glutamate synthase alpha subunit C-terminal" evidence="1">
    <location>
        <begin position="24"/>
        <end position="208"/>
    </location>
</feature>
<dbReference type="InterPro" id="IPR036485">
    <property type="entry name" value="Glu_synth_asu_C_sf"/>
</dbReference>
<accession>A0A8W7P1S2</accession>
<dbReference type="GO" id="GO:0016491">
    <property type="term" value="F:oxidoreductase activity"/>
    <property type="evidence" value="ECO:0007669"/>
    <property type="project" value="InterPro"/>
</dbReference>
<dbReference type="AlphaFoldDB" id="A0A8W7P1S2"/>
<dbReference type="SUPFAM" id="SSF69336">
    <property type="entry name" value="Alpha subunit of glutamate synthase, C-terminal domain"/>
    <property type="match status" value="1"/>
</dbReference>
<reference evidence="2" key="1">
    <citation type="submission" date="2022-08" db="UniProtKB">
        <authorList>
            <consortium name="EnsemblMetazoa"/>
        </authorList>
    </citation>
    <scope>IDENTIFICATION</scope>
</reference>
<sequence length="263" mass="28070">LAEQILADALPAIHNKQMLELSYPIENIHRSIGARLSGEIARVHGAAGLPFGCLKVKFTGSAGQSFGVWNAPGLHLELEGDANDYVGKGMAGGRVTIYPPKNAAYESGEAIIIGNTCLYGATGGQLFAAGVAGERFGVRNSGALAVIEGAGDHCCEYMTGGTVIVLGETGYNFGAGMTGGFAFVYDPGERFAYRYNNELVDIHLINGEAMGMYRAFLLEKIAKHVELTGSETGRAMLQNFDDYVDYFWLVKPKAATLDSLLKD</sequence>
<dbReference type="CDD" id="cd00982">
    <property type="entry name" value="gltB_C"/>
    <property type="match status" value="1"/>
</dbReference>
<dbReference type="PANTHER" id="PTHR43100:SF1">
    <property type="entry name" value="GLUTAMATE SYNTHASE [NADPH] SMALL CHAIN"/>
    <property type="match status" value="1"/>
</dbReference>
<dbReference type="PANTHER" id="PTHR43100">
    <property type="entry name" value="GLUTAMATE SYNTHASE [NADPH] SMALL CHAIN"/>
    <property type="match status" value="1"/>
</dbReference>
<protein>
    <recommendedName>
        <fullName evidence="1">Glutamate synthase alpha subunit C-terminal domain-containing protein</fullName>
    </recommendedName>
</protein>